<keyword evidence="3" id="KW-1133">Transmembrane helix</keyword>
<feature type="transmembrane region" description="Helical" evidence="3">
    <location>
        <begin position="212"/>
        <end position="232"/>
    </location>
</feature>
<feature type="transmembrane region" description="Helical" evidence="3">
    <location>
        <begin position="71"/>
        <end position="92"/>
    </location>
</feature>
<dbReference type="AlphaFoldDB" id="A0A0F3H0C9"/>
<dbReference type="Pfam" id="PF07228">
    <property type="entry name" value="SpoIIE"/>
    <property type="match status" value="1"/>
</dbReference>
<evidence type="ECO:0000313" key="6">
    <source>
        <dbReference type="Proteomes" id="UP000033423"/>
    </source>
</evidence>
<dbReference type="Gene3D" id="3.60.40.10">
    <property type="entry name" value="PPM-type phosphatase domain"/>
    <property type="match status" value="1"/>
</dbReference>
<dbReference type="PATRIC" id="fig|29290.4.peg.1895"/>
<evidence type="ECO:0000259" key="4">
    <source>
        <dbReference type="Pfam" id="PF07228"/>
    </source>
</evidence>
<dbReference type="InterPro" id="IPR001932">
    <property type="entry name" value="PPM-type_phosphatase-like_dom"/>
</dbReference>
<keyword evidence="2" id="KW-0175">Coiled coil</keyword>
<reference evidence="5 6" key="1">
    <citation type="submission" date="2015-02" db="EMBL/GenBank/DDBJ databases">
        <title>Single-cell genomics of uncultivated deep-branching MTB reveals a conserved set of magnetosome genes.</title>
        <authorList>
            <person name="Kolinko S."/>
            <person name="Richter M."/>
            <person name="Glockner F.O."/>
            <person name="Brachmann A."/>
            <person name="Schuler D."/>
        </authorList>
    </citation>
    <scope>NUCLEOTIDE SEQUENCE [LARGE SCALE GENOMIC DNA]</scope>
    <source>
        <strain evidence="5">TM-1</strain>
    </source>
</reference>
<keyword evidence="3" id="KW-0812">Transmembrane</keyword>
<name>A0A0F3H0C9_9BACT</name>
<feature type="transmembrane region" description="Helical" evidence="3">
    <location>
        <begin position="136"/>
        <end position="155"/>
    </location>
</feature>
<comment type="caution">
    <text evidence="5">The sequence shown here is derived from an EMBL/GenBank/DDBJ whole genome shotgun (WGS) entry which is preliminary data.</text>
</comment>
<keyword evidence="1" id="KW-0378">Hydrolase</keyword>
<evidence type="ECO:0000256" key="2">
    <source>
        <dbReference type="SAM" id="Coils"/>
    </source>
</evidence>
<dbReference type="PANTHER" id="PTHR43156">
    <property type="entry name" value="STAGE II SPORULATION PROTEIN E-RELATED"/>
    <property type="match status" value="1"/>
</dbReference>
<feature type="transmembrane region" description="Helical" evidence="3">
    <location>
        <begin position="167"/>
        <end position="192"/>
    </location>
</feature>
<dbReference type="PANTHER" id="PTHR43156:SF9">
    <property type="entry name" value="HAMP DOMAIN-CONTAINING PROTEIN"/>
    <property type="match status" value="1"/>
</dbReference>
<dbReference type="InterPro" id="IPR036457">
    <property type="entry name" value="PPM-type-like_dom_sf"/>
</dbReference>
<evidence type="ECO:0000256" key="3">
    <source>
        <dbReference type="SAM" id="Phobius"/>
    </source>
</evidence>
<keyword evidence="6" id="KW-1185">Reference proteome</keyword>
<accession>A0A0F3H0C9</accession>
<evidence type="ECO:0000256" key="1">
    <source>
        <dbReference type="ARBA" id="ARBA00022801"/>
    </source>
</evidence>
<feature type="transmembrane region" description="Helical" evidence="3">
    <location>
        <begin position="12"/>
        <end position="29"/>
    </location>
</feature>
<protein>
    <submittedName>
        <fullName evidence="5">Serine phosphatase</fullName>
    </submittedName>
</protein>
<gene>
    <name evidence="5" type="ORF">MBAV_001432</name>
</gene>
<dbReference type="Proteomes" id="UP000033423">
    <property type="component" value="Unassembled WGS sequence"/>
</dbReference>
<sequence>MTTFLSNNMDVVYLLYGACFIFMAVSIIVQSRRGSTFKLSHILWLLVCFAMFHGINEWGDVLSFIHPKNTILDYLGFFTRFAAFLFLLEFGVRLYTIDNDVPYLKWWITAMMVIVTLTLSYASGQFMKTGAGLTRYFMAFPGSLFTAIGFYRYCYNKEKMPLHFCKYFLSASAAFLFYAFVGGMFIKNIGIFPSTVLNYDTFLSVTGIPVQVFRAISGMFAALSIVGVLRLFNWEAQEKLQDTIVELSDKKARLQQSEEYLKVTLKEKEALLENLKSERSLLETAHTKITDSIQYASMIQNVILPDDTVINRYFSEHFVIWQPKDIVGGDIYIIDALMRDECIVSVIDCTGHGVPGAFVTMLVSTIWPNVVDGISTDSGGITPGRILSTFSKSIRELLKQDVADCQSNVGLDGGVLYLNRKHHIVRYAGANVNLLMCRKGKVDVIKGNRHGVGYKNSDPNYVYNNVEIDITSGDMLYITTDGYIDQNGGDKDLPFGRSRLVSIIENNWHRPMAEQRDALLVQLCSYQGKSDRTDDITVVGLKI</sequence>
<feature type="domain" description="PPM-type phosphatase" evidence="4">
    <location>
        <begin position="342"/>
        <end position="542"/>
    </location>
</feature>
<dbReference type="GO" id="GO:0016791">
    <property type="term" value="F:phosphatase activity"/>
    <property type="evidence" value="ECO:0007669"/>
    <property type="project" value="TreeGrafter"/>
</dbReference>
<feature type="coiled-coil region" evidence="2">
    <location>
        <begin position="237"/>
        <end position="285"/>
    </location>
</feature>
<keyword evidence="3" id="KW-0472">Membrane</keyword>
<proteinExistence type="predicted"/>
<evidence type="ECO:0000313" key="5">
    <source>
        <dbReference type="EMBL" id="KJU86373.1"/>
    </source>
</evidence>
<dbReference type="InterPro" id="IPR052016">
    <property type="entry name" value="Bact_Sigma-Reg"/>
</dbReference>
<dbReference type="EMBL" id="LACI01000623">
    <property type="protein sequence ID" value="KJU86373.1"/>
    <property type="molecule type" value="Genomic_DNA"/>
</dbReference>
<feature type="transmembrane region" description="Helical" evidence="3">
    <location>
        <begin position="41"/>
        <end position="59"/>
    </location>
</feature>
<feature type="transmembrane region" description="Helical" evidence="3">
    <location>
        <begin position="104"/>
        <end position="124"/>
    </location>
</feature>
<organism evidence="5 6">
    <name type="scientific">Candidatus Magnetobacterium bavaricum</name>
    <dbReference type="NCBI Taxonomy" id="29290"/>
    <lineage>
        <taxon>Bacteria</taxon>
        <taxon>Pseudomonadati</taxon>
        <taxon>Nitrospirota</taxon>
        <taxon>Thermodesulfovibrionia</taxon>
        <taxon>Thermodesulfovibrionales</taxon>
        <taxon>Candidatus Magnetobacteriaceae</taxon>
        <taxon>Candidatus Magnetobacterium</taxon>
    </lineage>
</organism>